<dbReference type="InterPro" id="IPR015915">
    <property type="entry name" value="Kelch-typ_b-propeller"/>
</dbReference>
<name>X6LAG2_RETFI</name>
<keyword evidence="2" id="KW-1185">Reference proteome</keyword>
<dbReference type="Proteomes" id="UP000023152">
    <property type="component" value="Unassembled WGS sequence"/>
</dbReference>
<proteinExistence type="predicted"/>
<dbReference type="GO" id="GO:0005840">
    <property type="term" value="C:ribosome"/>
    <property type="evidence" value="ECO:0007669"/>
    <property type="project" value="UniProtKB-KW"/>
</dbReference>
<dbReference type="AlphaFoldDB" id="X6LAG2"/>
<comment type="caution">
    <text evidence="1">The sequence shown here is derived from an EMBL/GenBank/DDBJ whole genome shotgun (WGS) entry which is preliminary data.</text>
</comment>
<keyword evidence="1" id="KW-0687">Ribonucleoprotein</keyword>
<gene>
    <name evidence="1" type="ORF">RFI_39167</name>
</gene>
<evidence type="ECO:0000313" key="2">
    <source>
        <dbReference type="Proteomes" id="UP000023152"/>
    </source>
</evidence>
<keyword evidence="1" id="KW-0689">Ribosomal protein</keyword>
<dbReference type="EMBL" id="ASPP01046947">
    <property type="protein sequence ID" value="ETN98340.1"/>
    <property type="molecule type" value="Genomic_DNA"/>
</dbReference>
<evidence type="ECO:0000313" key="1">
    <source>
        <dbReference type="EMBL" id="ETN98340.1"/>
    </source>
</evidence>
<dbReference type="SUPFAM" id="SSF117281">
    <property type="entry name" value="Kelch motif"/>
    <property type="match status" value="1"/>
</dbReference>
<accession>X6LAG2</accession>
<sequence length="489" mass="58201">MNIKFEYHFELNGLTYFEMNNKKTKNVCPTKLCKKRGWKKTSPHTNKPKQTWETYSLEERTNYSDVWFTLKPEKKEKILACIKRKDINEQEKVLLFDSLEIWPFGHDIKRVVFYLEHSCIIESLPPLPISLMISQAISIKDEILIFGGFGFNKSKCYSYNIIRKEYKFICDYPKEIQFLNGHNVLRINNFVFNDNNDNNILLLTFGGNNIELFKRFTYIMNYKSVWNENNINNEWINLINNLNNTNIIIGKEKYYDLVNSHSCIGGKDNNLLFIICSPNFIIIFNLITYEYISTKNYILPNINNNNNNNLNKFSPSFIKIDINQFILINYQQTILIIYDESINTFIYKLLSNTPITLKYYNCFSYILLRNHIICFGGKKGEYPYQTITDSIHTFNIITNIWKRIPIFLPFPLFNTFSVVSYDFQFIHIIGGQHDHYNQLDQHFIISANDLVWDPKHVDFIILRWLQETQLRYFIGWIDDFNRIILSMLC</sequence>
<protein>
    <submittedName>
        <fullName evidence="1">Mitochondrial ribosomal protein</fullName>
    </submittedName>
</protein>
<dbReference type="OrthoDB" id="432528at2759"/>
<reference evidence="1 2" key="1">
    <citation type="journal article" date="2013" name="Curr. Biol.">
        <title>The Genome of the Foraminiferan Reticulomyxa filosa.</title>
        <authorList>
            <person name="Glockner G."/>
            <person name="Hulsmann N."/>
            <person name="Schleicher M."/>
            <person name="Noegel A.A."/>
            <person name="Eichinger L."/>
            <person name="Gallinger C."/>
            <person name="Pawlowski J."/>
            <person name="Sierra R."/>
            <person name="Euteneuer U."/>
            <person name="Pillet L."/>
            <person name="Moustafa A."/>
            <person name="Platzer M."/>
            <person name="Groth M."/>
            <person name="Szafranski K."/>
            <person name="Schliwa M."/>
        </authorList>
    </citation>
    <scope>NUCLEOTIDE SEQUENCE [LARGE SCALE GENOMIC DNA]</scope>
</reference>
<organism evidence="1 2">
    <name type="scientific">Reticulomyxa filosa</name>
    <dbReference type="NCBI Taxonomy" id="46433"/>
    <lineage>
        <taxon>Eukaryota</taxon>
        <taxon>Sar</taxon>
        <taxon>Rhizaria</taxon>
        <taxon>Retaria</taxon>
        <taxon>Foraminifera</taxon>
        <taxon>Monothalamids</taxon>
        <taxon>Reticulomyxidae</taxon>
        <taxon>Reticulomyxa</taxon>
    </lineage>
</organism>
<dbReference type="Gene3D" id="2.120.10.80">
    <property type="entry name" value="Kelch-type beta propeller"/>
    <property type="match status" value="1"/>
</dbReference>